<dbReference type="GO" id="GO:0032259">
    <property type="term" value="P:methylation"/>
    <property type="evidence" value="ECO:0007669"/>
    <property type="project" value="UniProtKB-KW"/>
</dbReference>
<dbReference type="OrthoDB" id="9806164at2"/>
<evidence type="ECO:0000256" key="3">
    <source>
        <dbReference type="ARBA" id="ARBA00022603"/>
    </source>
</evidence>
<evidence type="ECO:0000256" key="1">
    <source>
        <dbReference type="ARBA" id="ARBA00003907"/>
    </source>
</evidence>
<comment type="caution">
    <text evidence="8">The sequence shown here is derived from an EMBL/GenBank/DDBJ whole genome shotgun (WGS) entry which is preliminary data.</text>
</comment>
<keyword evidence="4" id="KW-0808">Transferase</keyword>
<keyword evidence="5 6" id="KW-0949">S-adenosyl-L-methionine</keyword>
<dbReference type="InterPro" id="IPR011610">
    <property type="entry name" value="SAM_mthyl_Trfase_ML2640-like"/>
</dbReference>
<comment type="function">
    <text evidence="1 6">Exhibits S-adenosyl-L-methionine-dependent methyltransferase activity.</text>
</comment>
<evidence type="ECO:0000256" key="2">
    <source>
        <dbReference type="ARBA" id="ARBA00008138"/>
    </source>
</evidence>
<evidence type="ECO:0000256" key="5">
    <source>
        <dbReference type="ARBA" id="ARBA00022691"/>
    </source>
</evidence>
<feature type="region of interest" description="Disordered" evidence="7">
    <location>
        <begin position="256"/>
        <end position="300"/>
    </location>
</feature>
<dbReference type="PANTHER" id="PTHR43619">
    <property type="entry name" value="S-ADENOSYL-L-METHIONINE-DEPENDENT METHYLTRANSFERASE YKTD-RELATED"/>
    <property type="match status" value="1"/>
</dbReference>
<reference evidence="8 9" key="1">
    <citation type="submission" date="2016-04" db="EMBL/GenBank/DDBJ databases">
        <authorList>
            <person name="Evans L.H."/>
            <person name="Alamgir A."/>
            <person name="Owens N."/>
            <person name="Weber N.D."/>
            <person name="Virtaneva K."/>
            <person name="Barbian K."/>
            <person name="Babar A."/>
            <person name="Rosenke K."/>
        </authorList>
    </citation>
    <scope>NUCLEOTIDE SEQUENCE [LARGE SCALE GENOMIC DNA]</scope>
    <source>
        <strain evidence="8 9">IFM 0406</strain>
    </source>
</reference>
<evidence type="ECO:0000256" key="7">
    <source>
        <dbReference type="SAM" id="MobiDB-lite"/>
    </source>
</evidence>
<evidence type="ECO:0000313" key="8">
    <source>
        <dbReference type="EMBL" id="KZM75039.1"/>
    </source>
</evidence>
<evidence type="ECO:0000256" key="6">
    <source>
        <dbReference type="RuleBase" id="RU362030"/>
    </source>
</evidence>
<dbReference type="Proteomes" id="UP000076512">
    <property type="component" value="Unassembled WGS sequence"/>
</dbReference>
<dbReference type="SUPFAM" id="SSF53335">
    <property type="entry name" value="S-adenosyl-L-methionine-dependent methyltransferases"/>
    <property type="match status" value="1"/>
</dbReference>
<organism evidence="8 9">
    <name type="scientific">Nocardia terpenica</name>
    <dbReference type="NCBI Taxonomy" id="455432"/>
    <lineage>
        <taxon>Bacteria</taxon>
        <taxon>Bacillati</taxon>
        <taxon>Actinomycetota</taxon>
        <taxon>Actinomycetes</taxon>
        <taxon>Mycobacteriales</taxon>
        <taxon>Nocardiaceae</taxon>
        <taxon>Nocardia</taxon>
    </lineage>
</organism>
<proteinExistence type="inferred from homology"/>
<dbReference type="EMBL" id="LWGR01000004">
    <property type="protein sequence ID" value="KZM75039.1"/>
    <property type="molecule type" value="Genomic_DNA"/>
</dbReference>
<dbReference type="RefSeq" id="WP_067587151.1">
    <property type="nucleotide sequence ID" value="NZ_JABMCZ010000005.1"/>
</dbReference>
<protein>
    <recommendedName>
        <fullName evidence="6">S-adenosyl-L-methionine-dependent methyltransferase</fullName>
        <ecNumber evidence="6">2.1.1.-</ecNumber>
    </recommendedName>
</protein>
<dbReference type="Pfam" id="PF04072">
    <property type="entry name" value="LCM"/>
    <property type="match status" value="1"/>
</dbReference>
<feature type="compositionally biased region" description="Pro residues" evidence="7">
    <location>
        <begin position="262"/>
        <end position="272"/>
    </location>
</feature>
<dbReference type="InterPro" id="IPR007213">
    <property type="entry name" value="Ppm1/Ppm2/Tcmp"/>
</dbReference>
<accession>A0A161WDL1</accession>
<gene>
    <name evidence="8" type="ORF">AWN90_23915</name>
</gene>
<dbReference type="PANTHER" id="PTHR43619:SF2">
    <property type="entry name" value="S-ADENOSYL-L-METHIONINE-DEPENDENT METHYLTRANSFERASES SUPERFAMILY PROTEIN"/>
    <property type="match status" value="1"/>
</dbReference>
<dbReference type="STRING" id="455432.AWN90_23915"/>
<evidence type="ECO:0000256" key="4">
    <source>
        <dbReference type="ARBA" id="ARBA00022679"/>
    </source>
</evidence>
<keyword evidence="3 6" id="KW-0489">Methyltransferase</keyword>
<dbReference type="NCBIfam" id="TIGR00027">
    <property type="entry name" value="mthyl_TIGR00027"/>
    <property type="match status" value="1"/>
</dbReference>
<keyword evidence="9" id="KW-1185">Reference proteome</keyword>
<dbReference type="EC" id="2.1.1.-" evidence="6"/>
<name>A0A161WDL1_9NOCA</name>
<comment type="similarity">
    <text evidence="2 6">Belongs to the UPF0677 family.</text>
</comment>
<dbReference type="InterPro" id="IPR029063">
    <property type="entry name" value="SAM-dependent_MTases_sf"/>
</dbReference>
<dbReference type="GO" id="GO:0008168">
    <property type="term" value="F:methyltransferase activity"/>
    <property type="evidence" value="ECO:0007669"/>
    <property type="project" value="UniProtKB-UniRule"/>
</dbReference>
<evidence type="ECO:0000313" key="9">
    <source>
        <dbReference type="Proteomes" id="UP000076512"/>
    </source>
</evidence>
<dbReference type="AlphaFoldDB" id="A0A161WDL1"/>
<sequence>MNGQPSRTALATAYARAYHQVAAEPRVFTDELAVPIAGIPAAELGETNDSGDEWPRLRRLFLAGRARFAEDTIAEAVADGARQAVILGAGLDTFGCRNPHPGLRVFEVDHPDTQAWKRQRLAEADIAIPTSLTFAPVDFETGTLAAGLAAAGFDRTAPTVFAWMGVVFYLTPETITGTLRFIAEQAAPVRVVLDYLYPPATENGAAQAAMTARADRVAALGEPWRSYFTAEEFARVLGDLGYRDIEDRSAPEVLADYMEQPPTYPDSLPRPPHIVRATHRPPSAAQRPRPGSADRPDTSR</sequence>
<dbReference type="Gene3D" id="3.40.50.150">
    <property type="entry name" value="Vaccinia Virus protein VP39"/>
    <property type="match status" value="1"/>
</dbReference>